<evidence type="ECO:0000256" key="5">
    <source>
        <dbReference type="ARBA" id="ARBA00022884"/>
    </source>
</evidence>
<keyword evidence="10" id="KW-0963">Cytoplasm</keyword>
<comment type="similarity">
    <text evidence="2 10">Belongs to the GTP-binding SRP family. SRP54 subfamily.</text>
</comment>
<organism evidence="13 14">
    <name type="scientific">Novosphingobium decolorationis</name>
    <dbReference type="NCBI Taxonomy" id="2698673"/>
    <lineage>
        <taxon>Bacteria</taxon>
        <taxon>Pseudomonadati</taxon>
        <taxon>Pseudomonadota</taxon>
        <taxon>Alphaproteobacteria</taxon>
        <taxon>Sphingomonadales</taxon>
        <taxon>Sphingomonadaceae</taxon>
        <taxon>Novosphingobium</taxon>
    </lineage>
</organism>
<evidence type="ECO:0000256" key="4">
    <source>
        <dbReference type="ARBA" id="ARBA00022801"/>
    </source>
</evidence>
<evidence type="ECO:0000256" key="3">
    <source>
        <dbReference type="ARBA" id="ARBA00022741"/>
    </source>
</evidence>
<dbReference type="InterPro" id="IPR042101">
    <property type="entry name" value="SRP54_N_sf"/>
</dbReference>
<dbReference type="SMART" id="SM00962">
    <property type="entry name" value="SRP54"/>
    <property type="match status" value="1"/>
</dbReference>
<feature type="region of interest" description="Disordered" evidence="11">
    <location>
        <begin position="467"/>
        <end position="489"/>
    </location>
</feature>
<dbReference type="Pfam" id="PF02881">
    <property type="entry name" value="SRP54_N"/>
    <property type="match status" value="1"/>
</dbReference>
<dbReference type="SUPFAM" id="SSF47446">
    <property type="entry name" value="Signal peptide-binding domain"/>
    <property type="match status" value="1"/>
</dbReference>
<dbReference type="SUPFAM" id="SSF52540">
    <property type="entry name" value="P-loop containing nucleoside triphosphate hydrolases"/>
    <property type="match status" value="1"/>
</dbReference>
<dbReference type="EC" id="3.6.5.4" evidence="10"/>
<evidence type="ECO:0000313" key="14">
    <source>
        <dbReference type="Proteomes" id="UP000677126"/>
    </source>
</evidence>
<comment type="function">
    <text evidence="10">Involved in targeting and insertion of nascent membrane proteins into the cytoplasmic membrane. Binds to the hydrophobic signal sequence of the ribosome-nascent chain (RNC) as it emerges from the ribosomes. The SRP-RNC complex is then targeted to the cytoplasmic membrane where it interacts with the SRP receptor FtsY. Interaction with FtsY leads to the transfer of the RNC complex to the Sec translocase for insertion into the membrane, the hydrolysis of GTP by both Ffh and FtsY, and the dissociation of the SRP-FtsY complex into the individual components.</text>
</comment>
<dbReference type="Proteomes" id="UP000677126">
    <property type="component" value="Chromosome"/>
</dbReference>
<keyword evidence="8 10" id="KW-0687">Ribonucleoprotein</keyword>
<comment type="catalytic activity">
    <reaction evidence="9 10">
        <text>GTP + H2O = GDP + phosphate + H(+)</text>
        <dbReference type="Rhea" id="RHEA:19669"/>
        <dbReference type="ChEBI" id="CHEBI:15377"/>
        <dbReference type="ChEBI" id="CHEBI:15378"/>
        <dbReference type="ChEBI" id="CHEBI:37565"/>
        <dbReference type="ChEBI" id="CHEBI:43474"/>
        <dbReference type="ChEBI" id="CHEBI:58189"/>
        <dbReference type="EC" id="3.6.5.4"/>
    </reaction>
</comment>
<dbReference type="InterPro" id="IPR004780">
    <property type="entry name" value="SRP"/>
</dbReference>
<feature type="binding site" evidence="10">
    <location>
        <begin position="191"/>
        <end position="195"/>
    </location>
    <ligand>
        <name>GTP</name>
        <dbReference type="ChEBI" id="CHEBI:37565"/>
    </ligand>
</feature>
<dbReference type="NCBIfam" id="TIGR00959">
    <property type="entry name" value="ffh"/>
    <property type="match status" value="1"/>
</dbReference>
<dbReference type="RefSeq" id="WP_039394265.1">
    <property type="nucleotide sequence ID" value="NZ_CP054856.1"/>
</dbReference>
<dbReference type="Gene3D" id="3.40.50.300">
    <property type="entry name" value="P-loop containing nucleotide triphosphate hydrolases"/>
    <property type="match status" value="1"/>
</dbReference>
<reference evidence="13 14" key="1">
    <citation type="journal article" date="2021" name="Int. J. Syst. Evol. Microbiol.">
        <title>Novosphingobium decolorationis sp. nov., an aniline blue-decolourizing bacterium isolated from East Pacific sediment.</title>
        <authorList>
            <person name="Chen X."/>
            <person name="Dong B."/>
            <person name="Chen T."/>
            <person name="Ren N."/>
            <person name="Wang J."/>
            <person name="Xu Y."/>
            <person name="Yang J."/>
            <person name="Zhu S."/>
            <person name="Chen J."/>
        </authorList>
    </citation>
    <scope>NUCLEOTIDE SEQUENCE [LARGE SCALE GENOMIC DNA]</scope>
    <source>
        <strain evidence="13 14">502str22</strain>
    </source>
</reference>
<evidence type="ECO:0000256" key="11">
    <source>
        <dbReference type="SAM" id="MobiDB-lite"/>
    </source>
</evidence>
<feature type="binding site" evidence="10">
    <location>
        <begin position="108"/>
        <end position="115"/>
    </location>
    <ligand>
        <name>GTP</name>
        <dbReference type="ChEBI" id="CHEBI:37565"/>
    </ligand>
</feature>
<evidence type="ECO:0000256" key="2">
    <source>
        <dbReference type="ARBA" id="ARBA00005450"/>
    </source>
</evidence>
<dbReference type="SMART" id="SM00963">
    <property type="entry name" value="SRP54_N"/>
    <property type="match status" value="1"/>
</dbReference>
<feature type="compositionally biased region" description="Gly residues" evidence="11">
    <location>
        <begin position="467"/>
        <end position="480"/>
    </location>
</feature>
<evidence type="ECO:0000256" key="9">
    <source>
        <dbReference type="ARBA" id="ARBA00048027"/>
    </source>
</evidence>
<feature type="binding site" evidence="10">
    <location>
        <begin position="249"/>
        <end position="252"/>
    </location>
    <ligand>
        <name>GTP</name>
        <dbReference type="ChEBI" id="CHEBI:37565"/>
    </ligand>
</feature>
<evidence type="ECO:0000256" key="7">
    <source>
        <dbReference type="ARBA" id="ARBA00023135"/>
    </source>
</evidence>
<protein>
    <recommendedName>
        <fullName evidence="10">Signal recognition particle protein</fullName>
        <ecNumber evidence="10">3.6.5.4</ecNumber>
    </recommendedName>
    <alternativeName>
        <fullName evidence="10">Fifty-four homolog</fullName>
    </alternativeName>
</protein>
<dbReference type="PROSITE" id="PS00300">
    <property type="entry name" value="SRP54"/>
    <property type="match status" value="1"/>
</dbReference>
<keyword evidence="5 10" id="KW-0694">RNA-binding</keyword>
<dbReference type="InterPro" id="IPR013822">
    <property type="entry name" value="Signal_recog_particl_SRP54_hlx"/>
</dbReference>
<keyword evidence="14" id="KW-1185">Reference proteome</keyword>
<dbReference type="EMBL" id="CP054856">
    <property type="protein sequence ID" value="QVM85910.1"/>
    <property type="molecule type" value="Genomic_DNA"/>
</dbReference>
<proteinExistence type="inferred from homology"/>
<dbReference type="InterPro" id="IPR036891">
    <property type="entry name" value="Signal_recog_part_SRP54_M_sf"/>
</dbReference>
<gene>
    <name evidence="10 13" type="primary">ffh</name>
    <name evidence="13" type="ORF">HT578_21315</name>
</gene>
<evidence type="ECO:0000256" key="6">
    <source>
        <dbReference type="ARBA" id="ARBA00023134"/>
    </source>
</evidence>
<dbReference type="Gene3D" id="1.10.260.30">
    <property type="entry name" value="Signal recognition particle, SRP54 subunit, M-domain"/>
    <property type="match status" value="1"/>
</dbReference>
<evidence type="ECO:0000256" key="10">
    <source>
        <dbReference type="HAMAP-Rule" id="MF_00306"/>
    </source>
</evidence>
<dbReference type="Gene3D" id="1.20.120.140">
    <property type="entry name" value="Signal recognition particle SRP54, nucleotide-binding domain"/>
    <property type="match status" value="1"/>
</dbReference>
<comment type="subcellular location">
    <subcellularLocation>
        <location evidence="1">Cell inner membrane</location>
        <topology evidence="1">Peripheral membrane protein</topology>
        <orientation evidence="1">Cytoplasmic side</orientation>
    </subcellularLocation>
    <subcellularLocation>
        <location evidence="10">Cytoplasm</location>
    </subcellularLocation>
    <text evidence="10">The SRP-RNC complex is targeted to the cytoplasmic membrane.</text>
</comment>
<dbReference type="InterPro" id="IPR004125">
    <property type="entry name" value="Signal_recog_particle_SRP54_M"/>
</dbReference>
<sequence length="489" mass="51595">MFDSLSDRLGGVFDKLRGRGALKEQDVRDAMREVRIALLEADVALPVVRRFVDRVTEKAIGQSVLRSVTPGQQVVKIVNDELIETLGGDVTPELDLAASPPVVIMMVGLQGSGKTTSTAKISKLLKDKQGKKVMMASLDVNRPAAQEQLKVLGEQTGVATLPIIAGQQPTEIATRAMQAAKLQAVDVLMLDTAGRLHVDQQLMDEMKAVAAIATPRETLLVVDSLTGQDAVNVAQSFAGEVDLTGVVLTRMDGDARGGAALSMRAVTGKPIKFAGTGEKMDAIEVFHPSRVANRILGMGDIVSMVEKAAEAVKVEEAEELAKRMEQGKFDLNDLRTQLRQMQNMGGLGMLAGMMPGMKKAKAAMAASNMDDKVLLRMEAIIGSMTKKERANPALLNAKRKIRVANGSGTQVQDVNKVLKMHQEMSKAMKQIKKMGGLKGLAAMFGKGGLDAAMPGLGGQGLGGGAKGGLPGLGGPGGAGGPDLSKFLKK</sequence>
<dbReference type="InterPro" id="IPR027417">
    <property type="entry name" value="P-loop_NTPase"/>
</dbReference>
<dbReference type="PANTHER" id="PTHR11564:SF5">
    <property type="entry name" value="SIGNAL RECOGNITION PARTICLE SUBUNIT SRP54"/>
    <property type="match status" value="1"/>
</dbReference>
<dbReference type="HAMAP" id="MF_00306">
    <property type="entry name" value="SRP54"/>
    <property type="match status" value="1"/>
</dbReference>
<comment type="subunit">
    <text evidence="10">Part of the signal recognition particle protein translocation system, which is composed of SRP and FtsY. SRP is a ribonucleoprotein composed of Ffh and a 4.5S RNA molecule.</text>
</comment>
<keyword evidence="4 10" id="KW-0378">Hydrolase</keyword>
<dbReference type="Pfam" id="PF00448">
    <property type="entry name" value="SRP54"/>
    <property type="match status" value="1"/>
</dbReference>
<dbReference type="CDD" id="cd18539">
    <property type="entry name" value="SRP_G"/>
    <property type="match status" value="1"/>
</dbReference>
<comment type="domain">
    <text evidence="10">Composed of three domains: the N-terminal N domain, which is responsible for interactions with the ribosome, the central G domain, which binds GTP, and the C-terminal M domain, which binds the RNA and the signal sequence of the RNC.</text>
</comment>
<dbReference type="InterPro" id="IPR000897">
    <property type="entry name" value="SRP54_GTPase_dom"/>
</dbReference>
<dbReference type="Pfam" id="PF02978">
    <property type="entry name" value="SRP_SPB"/>
    <property type="match status" value="1"/>
</dbReference>
<keyword evidence="7 10" id="KW-0733">Signal recognition particle</keyword>
<keyword evidence="6 10" id="KW-0342">GTP-binding</keyword>
<dbReference type="InterPro" id="IPR022941">
    <property type="entry name" value="SRP54"/>
</dbReference>
<evidence type="ECO:0000256" key="1">
    <source>
        <dbReference type="ARBA" id="ARBA00004515"/>
    </source>
</evidence>
<dbReference type="PANTHER" id="PTHR11564">
    <property type="entry name" value="SIGNAL RECOGNITION PARTICLE 54K PROTEIN SRP54"/>
    <property type="match status" value="1"/>
</dbReference>
<dbReference type="SMART" id="SM00382">
    <property type="entry name" value="AAA"/>
    <property type="match status" value="1"/>
</dbReference>
<evidence type="ECO:0000313" key="13">
    <source>
        <dbReference type="EMBL" id="QVM85910.1"/>
    </source>
</evidence>
<evidence type="ECO:0000259" key="12">
    <source>
        <dbReference type="PROSITE" id="PS00300"/>
    </source>
</evidence>
<keyword evidence="3 10" id="KW-0547">Nucleotide-binding</keyword>
<dbReference type="InterPro" id="IPR003593">
    <property type="entry name" value="AAA+_ATPase"/>
</dbReference>
<name>A0ABX8ECW5_9SPHN</name>
<evidence type="ECO:0000256" key="8">
    <source>
        <dbReference type="ARBA" id="ARBA00023274"/>
    </source>
</evidence>
<feature type="domain" description="SRP54-type proteins GTP-binding" evidence="12">
    <location>
        <begin position="270"/>
        <end position="283"/>
    </location>
</feature>
<accession>A0ABX8ECW5</accession>